<dbReference type="RefSeq" id="WP_378535380.1">
    <property type="nucleotide sequence ID" value="NZ_JBHSBH010000012.1"/>
</dbReference>
<reference evidence="2" key="1">
    <citation type="journal article" date="2019" name="Int. J. Syst. Evol. Microbiol.">
        <title>The Global Catalogue of Microorganisms (GCM) 10K type strain sequencing project: providing services to taxonomists for standard genome sequencing and annotation.</title>
        <authorList>
            <consortium name="The Broad Institute Genomics Platform"/>
            <consortium name="The Broad Institute Genome Sequencing Center for Infectious Disease"/>
            <person name="Wu L."/>
            <person name="Ma J."/>
        </authorList>
    </citation>
    <scope>NUCLEOTIDE SEQUENCE [LARGE SCALE GENOMIC DNA]</scope>
    <source>
        <strain evidence="2">TBRC 1826</strain>
    </source>
</reference>
<keyword evidence="2" id="KW-1185">Reference proteome</keyword>
<dbReference type="Proteomes" id="UP001595847">
    <property type="component" value="Unassembled WGS sequence"/>
</dbReference>
<evidence type="ECO:0000313" key="1">
    <source>
        <dbReference type="EMBL" id="MFC3997958.1"/>
    </source>
</evidence>
<evidence type="ECO:0000313" key="2">
    <source>
        <dbReference type="Proteomes" id="UP001595847"/>
    </source>
</evidence>
<organism evidence="1 2">
    <name type="scientific">Nocardiopsis sediminis</name>
    <dbReference type="NCBI Taxonomy" id="1778267"/>
    <lineage>
        <taxon>Bacteria</taxon>
        <taxon>Bacillati</taxon>
        <taxon>Actinomycetota</taxon>
        <taxon>Actinomycetes</taxon>
        <taxon>Streptosporangiales</taxon>
        <taxon>Nocardiopsidaceae</taxon>
        <taxon>Nocardiopsis</taxon>
    </lineage>
</organism>
<comment type="caution">
    <text evidence="1">The sequence shown here is derived from an EMBL/GenBank/DDBJ whole genome shotgun (WGS) entry which is preliminary data.</text>
</comment>
<protein>
    <submittedName>
        <fullName evidence="1">Uncharacterized protein</fullName>
    </submittedName>
</protein>
<proteinExistence type="predicted"/>
<name>A0ABV8FRS7_9ACTN</name>
<sequence length="122" mass="12994">MTMTPEQATADAVSSPKPMTELLAVASTIIAKFSEHHPTLAVSLSHLNGKPSINFGVSQAVPKSTFEQSNAFIHDLALALDTPVDNRPDFHIASVSHHNWNDTGIWVSGQAVVRHEVNGGGS</sequence>
<gene>
    <name evidence="1" type="ORF">ACFOVU_18635</name>
</gene>
<dbReference type="EMBL" id="JBHSBH010000012">
    <property type="protein sequence ID" value="MFC3997958.1"/>
    <property type="molecule type" value="Genomic_DNA"/>
</dbReference>
<accession>A0ABV8FRS7</accession>